<accession>A0A830FPH5</accession>
<feature type="compositionally biased region" description="Low complexity" evidence="1">
    <location>
        <begin position="224"/>
        <end position="244"/>
    </location>
</feature>
<feature type="region of interest" description="Disordered" evidence="1">
    <location>
        <begin position="557"/>
        <end position="634"/>
    </location>
</feature>
<organism evidence="3 4">
    <name type="scientific">Halocalculus aciditolerans</name>
    <dbReference type="NCBI Taxonomy" id="1383812"/>
    <lineage>
        <taxon>Archaea</taxon>
        <taxon>Methanobacteriati</taxon>
        <taxon>Methanobacteriota</taxon>
        <taxon>Stenosarchaea group</taxon>
        <taxon>Halobacteria</taxon>
        <taxon>Halobacteriales</taxon>
        <taxon>Halobacteriaceae</taxon>
        <taxon>Halocalculus</taxon>
    </lineage>
</organism>
<feature type="compositionally biased region" description="Low complexity" evidence="1">
    <location>
        <begin position="625"/>
        <end position="634"/>
    </location>
</feature>
<proteinExistence type="predicted"/>
<feature type="transmembrane region" description="Helical" evidence="2">
    <location>
        <begin position="998"/>
        <end position="1018"/>
    </location>
</feature>
<keyword evidence="2" id="KW-0812">Transmembrane</keyword>
<feature type="compositionally biased region" description="Low complexity" evidence="1">
    <location>
        <begin position="155"/>
        <end position="174"/>
    </location>
</feature>
<dbReference type="EMBL" id="BMPG01000010">
    <property type="protein sequence ID" value="GGL73359.1"/>
    <property type="molecule type" value="Genomic_DNA"/>
</dbReference>
<protein>
    <submittedName>
        <fullName evidence="3">Uncharacterized protein</fullName>
    </submittedName>
</protein>
<evidence type="ECO:0000256" key="1">
    <source>
        <dbReference type="SAM" id="MobiDB-lite"/>
    </source>
</evidence>
<feature type="compositionally biased region" description="Polar residues" evidence="1">
    <location>
        <begin position="557"/>
        <end position="570"/>
    </location>
</feature>
<reference evidence="3" key="2">
    <citation type="submission" date="2020-09" db="EMBL/GenBank/DDBJ databases">
        <authorList>
            <person name="Sun Q."/>
            <person name="Ohkuma M."/>
        </authorList>
    </citation>
    <scope>NUCLEOTIDE SEQUENCE</scope>
    <source>
        <strain evidence="3">JCM 19596</strain>
    </source>
</reference>
<feature type="region of interest" description="Disordered" evidence="1">
    <location>
        <begin position="154"/>
        <end position="244"/>
    </location>
</feature>
<feature type="compositionally biased region" description="Low complexity" evidence="1">
    <location>
        <begin position="193"/>
        <end position="212"/>
    </location>
</feature>
<gene>
    <name evidence="3" type="ORF">GCM10009039_34360</name>
</gene>
<keyword evidence="2" id="KW-1133">Transmembrane helix</keyword>
<keyword evidence="2" id="KW-0472">Membrane</keyword>
<reference evidence="3" key="1">
    <citation type="journal article" date="2014" name="Int. J. Syst. Evol. Microbiol.">
        <title>Complete genome sequence of Corynebacterium casei LMG S-19264T (=DSM 44701T), isolated from a smear-ripened cheese.</title>
        <authorList>
            <consortium name="US DOE Joint Genome Institute (JGI-PGF)"/>
            <person name="Walter F."/>
            <person name="Albersmeier A."/>
            <person name="Kalinowski J."/>
            <person name="Ruckert C."/>
        </authorList>
    </citation>
    <scope>NUCLEOTIDE SEQUENCE</scope>
    <source>
        <strain evidence="3">JCM 19596</strain>
    </source>
</reference>
<feature type="transmembrane region" description="Helical" evidence="2">
    <location>
        <begin position="1069"/>
        <end position="1089"/>
    </location>
</feature>
<comment type="caution">
    <text evidence="3">The sequence shown here is derived from an EMBL/GenBank/DDBJ whole genome shotgun (WGS) entry which is preliminary data.</text>
</comment>
<name>A0A830FPH5_9EURY</name>
<feature type="compositionally biased region" description="Polar residues" evidence="1">
    <location>
        <begin position="179"/>
        <end position="192"/>
    </location>
</feature>
<dbReference type="AlphaFoldDB" id="A0A830FPH5"/>
<feature type="region of interest" description="Disordered" evidence="1">
    <location>
        <begin position="944"/>
        <end position="966"/>
    </location>
</feature>
<dbReference type="Proteomes" id="UP000607197">
    <property type="component" value="Unassembled WGS sequence"/>
</dbReference>
<feature type="transmembrane region" description="Helical" evidence="2">
    <location>
        <begin position="1030"/>
        <end position="1049"/>
    </location>
</feature>
<evidence type="ECO:0000256" key="2">
    <source>
        <dbReference type="SAM" id="Phobius"/>
    </source>
</evidence>
<evidence type="ECO:0000313" key="4">
    <source>
        <dbReference type="Proteomes" id="UP000607197"/>
    </source>
</evidence>
<keyword evidence="4" id="KW-1185">Reference proteome</keyword>
<sequence length="1105" mass="112397">MTDIRRLGRELVRSLTSLPHARVDSTRQGGGEGGRTALSAGRAMATVLVATLLVASSMLGPAVAASSNATATGEVNLYGSPASDRTTYRYALDDLDAASNLSATFEGVTSTSWDNKSAAGLGNGDTLATDIAGTASPLGPGPNGDPVVVIEGEETTSSGSWSGTASPSASTTLTVGGNMDTTDGSITWTGQRSTSSASTSFSSVSTGSSTWSLGGNQQPEDGQVTFTGSSTSTSVSRSGSAMAGASSSFSAIGGNIAPGGPSGTPRLSVTAHQLRTQMATASDASYDGVGGGKIEMTVVNPPEVVGSLRVHTDSAATVDVYAIDETADGVVNEGTQVASDVSLSAGNTTIDITDYSTSGEYTTFGFIASSKLEMSVDYGSTSANTYYSYDSGSEWAPNTDAAPITALAPSPSSVTVSTSGASTTFNLGDGQSATKDFALSRDASSLTFDASAGKFDWSLAATKRTATKNPSVTADGSTASVNGVLMEGETATRSISLSTGSNTLDWGLGSGPAYDADVSATEVTQTEDPSLSVDGTTVASYSGTLADGETVTRSFSALSPGSHDLSTSASGGVDHSASWTEHTVTEDPAVDVDGDGSAELSHSGLLADGDSVSQEVDLSTDDDTVSVSTSGGSTTTVRVKLQERSNSANPGVVVNGQKRTVGRDLADGETETLDLDESLLQEENNVTVVMGSTSADAPAPRVDFAYSHTASSSRNVSTSEGEWREVYEVNKTFATNVSNASFLLPFGEDVVRFKSVEYRVENSSWTSLSPSSWSTTNTTLRAELGDAAKGETVAVKARAQKVDVQNGAIQVTEPTTPGQALNTEFVVESHADGFGIATEGTRVLDVRAPSWDSPSPSSVIEADGDQTLLLPNAAAGSTARVSQSPLVADPATGDVEVALEQTSSPPRFSVSPGSTIGDSVTFRWRDTTGGMTYSLYSLTEETAKASATSGGGPVDLPDDDSGETFQISSDANAGAQTGTLLGGGSLADTLLSLLRGGGFVAIALVSVVGLFLAGSWAGRESDSLGEEQTGFGLAGLGVIIAVPILLETLNPGSISSRIGQAASEALSSALGPSLVLGIIAVMVLGWGFFKSRKDETTIKIEGEKK</sequence>
<evidence type="ECO:0000313" key="3">
    <source>
        <dbReference type="EMBL" id="GGL73359.1"/>
    </source>
</evidence>